<evidence type="ECO:0000256" key="15">
    <source>
        <dbReference type="RuleBase" id="RU000461"/>
    </source>
</evidence>
<evidence type="ECO:0000313" key="17">
    <source>
        <dbReference type="EMBL" id="GFP96692.1"/>
    </source>
</evidence>
<dbReference type="GO" id="GO:0016705">
    <property type="term" value="F:oxidoreductase activity, acting on paired donors, with incorporation or reduction of molecular oxygen"/>
    <property type="evidence" value="ECO:0007669"/>
    <property type="project" value="InterPro"/>
</dbReference>
<gene>
    <name evidence="17" type="ORF">PHJA_001813300</name>
</gene>
<evidence type="ECO:0000256" key="2">
    <source>
        <dbReference type="ARBA" id="ARBA00004167"/>
    </source>
</evidence>
<proteinExistence type="inferred from homology"/>
<dbReference type="GO" id="GO:0005506">
    <property type="term" value="F:iron ion binding"/>
    <property type="evidence" value="ECO:0007669"/>
    <property type="project" value="InterPro"/>
</dbReference>
<comment type="similarity">
    <text evidence="15">Belongs to the cytochrome P450 family.</text>
</comment>
<evidence type="ECO:0000256" key="3">
    <source>
        <dbReference type="ARBA" id="ARBA00022617"/>
    </source>
</evidence>
<keyword evidence="6 14" id="KW-0408">Iron</keyword>
<dbReference type="EMBL" id="BMAC01000451">
    <property type="protein sequence ID" value="GFP96692.1"/>
    <property type="molecule type" value="Genomic_DNA"/>
</dbReference>
<keyword evidence="4 14" id="KW-0479">Metal-binding</keyword>
<evidence type="ECO:0000256" key="10">
    <source>
        <dbReference type="ARBA" id="ARBA00051691"/>
    </source>
</evidence>
<dbReference type="GO" id="GO:0020037">
    <property type="term" value="F:heme binding"/>
    <property type="evidence" value="ECO:0007669"/>
    <property type="project" value="InterPro"/>
</dbReference>
<dbReference type="SUPFAM" id="SSF48264">
    <property type="entry name" value="Cytochrome P450"/>
    <property type="match status" value="1"/>
</dbReference>
<dbReference type="InterPro" id="IPR002401">
    <property type="entry name" value="Cyt_P450_E_grp-I"/>
</dbReference>
<dbReference type="InterPro" id="IPR050651">
    <property type="entry name" value="Plant_Cytochrome_P450_Monoox"/>
</dbReference>
<dbReference type="PRINTS" id="PR00385">
    <property type="entry name" value="P450"/>
</dbReference>
<comment type="subcellular location">
    <subcellularLocation>
        <location evidence="2">Membrane</location>
        <topology evidence="2">Single-pass membrane protein</topology>
    </subcellularLocation>
</comment>
<comment type="catalytic activity">
    <reaction evidence="12">
        <text>apigenin 4',7-dimethyl ether + reduced [NADPH--hemoprotein reductase] + O2 = ladanein + oxidized [NADPH--hemoprotein reductase] + H2O + H(+)</text>
        <dbReference type="Rhea" id="RHEA:73435"/>
        <dbReference type="Rhea" id="RHEA-COMP:11964"/>
        <dbReference type="Rhea" id="RHEA-COMP:11965"/>
        <dbReference type="ChEBI" id="CHEBI:2769"/>
        <dbReference type="ChEBI" id="CHEBI:15377"/>
        <dbReference type="ChEBI" id="CHEBI:15378"/>
        <dbReference type="ChEBI" id="CHEBI:15379"/>
        <dbReference type="ChEBI" id="CHEBI:57618"/>
        <dbReference type="ChEBI" id="CHEBI:58210"/>
        <dbReference type="ChEBI" id="CHEBI:192702"/>
    </reaction>
    <physiologicalReaction direction="left-to-right" evidence="12">
        <dbReference type="Rhea" id="RHEA:73436"/>
    </physiologicalReaction>
</comment>
<comment type="cofactor">
    <cofactor evidence="1 14">
        <name>heme</name>
        <dbReference type="ChEBI" id="CHEBI:30413"/>
    </cofactor>
</comment>
<organism evidence="17 18">
    <name type="scientific">Phtheirospermum japonicum</name>
    <dbReference type="NCBI Taxonomy" id="374723"/>
    <lineage>
        <taxon>Eukaryota</taxon>
        <taxon>Viridiplantae</taxon>
        <taxon>Streptophyta</taxon>
        <taxon>Embryophyta</taxon>
        <taxon>Tracheophyta</taxon>
        <taxon>Spermatophyta</taxon>
        <taxon>Magnoliopsida</taxon>
        <taxon>eudicotyledons</taxon>
        <taxon>Gunneridae</taxon>
        <taxon>Pentapetalae</taxon>
        <taxon>asterids</taxon>
        <taxon>lamiids</taxon>
        <taxon>Lamiales</taxon>
        <taxon>Orobanchaceae</taxon>
        <taxon>Orobanchaceae incertae sedis</taxon>
        <taxon>Phtheirospermum</taxon>
    </lineage>
</organism>
<dbReference type="FunFam" id="1.10.630.10:FF:000026">
    <property type="entry name" value="Cytochrome P450 82C4"/>
    <property type="match status" value="1"/>
</dbReference>
<evidence type="ECO:0000313" key="18">
    <source>
        <dbReference type="Proteomes" id="UP000653305"/>
    </source>
</evidence>
<evidence type="ECO:0000256" key="13">
    <source>
        <dbReference type="ARBA" id="ARBA00067499"/>
    </source>
</evidence>
<keyword evidence="16" id="KW-1133">Transmembrane helix</keyword>
<dbReference type="CDD" id="cd20653">
    <property type="entry name" value="CYP81"/>
    <property type="match status" value="1"/>
</dbReference>
<evidence type="ECO:0000256" key="5">
    <source>
        <dbReference type="ARBA" id="ARBA00023002"/>
    </source>
</evidence>
<dbReference type="OrthoDB" id="1055148at2759"/>
<comment type="catalytic activity">
    <reaction evidence="9">
        <text>(2S)-sakuranetin + reduced [NADPH--hemoprotein reductase] + O2 = (2S)-7-methylcarthamidin + oxidized [NADPH--hemoprotein reductase] + H2O + H(+)</text>
        <dbReference type="Rhea" id="RHEA:73431"/>
        <dbReference type="Rhea" id="RHEA-COMP:11964"/>
        <dbReference type="Rhea" id="RHEA-COMP:11965"/>
        <dbReference type="ChEBI" id="CHEBI:15377"/>
        <dbReference type="ChEBI" id="CHEBI:15378"/>
        <dbReference type="ChEBI" id="CHEBI:15379"/>
        <dbReference type="ChEBI" id="CHEBI:28927"/>
        <dbReference type="ChEBI" id="CHEBI:57618"/>
        <dbReference type="ChEBI" id="CHEBI:58210"/>
        <dbReference type="ChEBI" id="CHEBI:192815"/>
    </reaction>
    <physiologicalReaction direction="left-to-right" evidence="9">
        <dbReference type="Rhea" id="RHEA:73432"/>
    </physiologicalReaction>
</comment>
<comment type="catalytic activity">
    <reaction evidence="10">
        <text>genkwanin + reduced [NADPH--hemoprotein reductase] + O2 = scutellarein 7-methyl ether + oxidized [NADPH--hemoprotein reductase] + H2O</text>
        <dbReference type="Rhea" id="RHEA:73427"/>
        <dbReference type="Rhea" id="RHEA-COMP:11964"/>
        <dbReference type="Rhea" id="RHEA-COMP:11965"/>
        <dbReference type="ChEBI" id="CHEBI:15377"/>
        <dbReference type="ChEBI" id="CHEBI:15379"/>
        <dbReference type="ChEBI" id="CHEBI:57618"/>
        <dbReference type="ChEBI" id="CHEBI:58210"/>
        <dbReference type="ChEBI" id="CHEBI:192700"/>
        <dbReference type="ChEBI" id="CHEBI:192701"/>
    </reaction>
    <physiologicalReaction direction="left-to-right" evidence="10">
        <dbReference type="Rhea" id="RHEA:73428"/>
    </physiologicalReaction>
</comment>
<dbReference type="InterPro" id="IPR036396">
    <property type="entry name" value="Cyt_P450_sf"/>
</dbReference>
<evidence type="ECO:0000256" key="11">
    <source>
        <dbReference type="ARBA" id="ARBA00052049"/>
    </source>
</evidence>
<evidence type="ECO:0000256" key="6">
    <source>
        <dbReference type="ARBA" id="ARBA00023004"/>
    </source>
</evidence>
<evidence type="ECO:0000256" key="16">
    <source>
        <dbReference type="SAM" id="Phobius"/>
    </source>
</evidence>
<protein>
    <recommendedName>
        <fullName evidence="13">Flavonoid-6-hydroxylase</fullName>
    </recommendedName>
</protein>
<dbReference type="GO" id="GO:0004497">
    <property type="term" value="F:monooxygenase activity"/>
    <property type="evidence" value="ECO:0007669"/>
    <property type="project" value="UniProtKB-KW"/>
</dbReference>
<reference evidence="17" key="1">
    <citation type="submission" date="2020-07" db="EMBL/GenBank/DDBJ databases">
        <title>Ethylene signaling mediates host invasion by parasitic plants.</title>
        <authorList>
            <person name="Yoshida S."/>
        </authorList>
    </citation>
    <scope>NUCLEOTIDE SEQUENCE</scope>
    <source>
        <strain evidence="17">Okayama</strain>
    </source>
</reference>
<dbReference type="GO" id="GO:0016020">
    <property type="term" value="C:membrane"/>
    <property type="evidence" value="ECO:0007669"/>
    <property type="project" value="UniProtKB-SubCell"/>
</dbReference>
<dbReference type="AlphaFoldDB" id="A0A830CEC5"/>
<evidence type="ECO:0000256" key="7">
    <source>
        <dbReference type="ARBA" id="ARBA00023033"/>
    </source>
</evidence>
<sequence length="497" mass="56899">MDEFTTTTLLYTSLALFLIYVIFKRFSKKQQHYHLPPSPGLALPLIGHLHLLKPPIIQALQRVPEKYGPIISVKLGSRIFVVVSSYKLVEECFTKNDVVFSNRPTSMLDDYIGYDRTTLANAPYGPLWRSLRRLAATEVLSTTRVAAFTRTRQDEVMRTLKSLISPDRKYTKVEVRPKLFELFFNITMMMLAGRRYSTGDEQSERFRELMDEFFKHAHATIPEDFLPILRWIDFTGLKKKMEAVGKNLDEFYQGLLEDHRKEKRNTIIGHLLSLQESDPEFYSDKTIKGFLTSTIIGSTDTSVVTLEWTVALLLNHPHVLQKAKAELDSQIGHHRLLEEQDLPNLPYLRNIIYESLRLCPPGPFPLPRESSADCKLGGYDIPHGTTLLVNATSIHRNPKLWADPLTFKPERFEGREADAQQLMAFGMGRRSCPGMSTAYRLMGLALGSLIQCFDWERVNMDELIDLTPEESGLTTPISNPLFAMFKPNEIMLKVIQE</sequence>
<dbReference type="Proteomes" id="UP000653305">
    <property type="component" value="Unassembled WGS sequence"/>
</dbReference>
<dbReference type="PRINTS" id="PR00463">
    <property type="entry name" value="EP450I"/>
</dbReference>
<accession>A0A830CEC5</accession>
<dbReference type="PANTHER" id="PTHR47947:SF57">
    <property type="entry name" value="CYTOCHROME P450 81F3-LIKE"/>
    <property type="match status" value="1"/>
</dbReference>
<evidence type="ECO:0000256" key="8">
    <source>
        <dbReference type="ARBA" id="ARBA00034479"/>
    </source>
</evidence>
<keyword evidence="7 15" id="KW-0503">Monooxygenase</keyword>
<comment type="catalytic activity">
    <reaction evidence="11">
        <text>(2S)-naringenin 4',7-dimethyl ether + reduced [NADPH--hemoprotein reductase] + O2 = (2S)-carthamidin-4',7-dimethyl ether + oxidized [NADPH--hemoprotein reductase] + H2O + H(+)</text>
        <dbReference type="Rhea" id="RHEA:73439"/>
        <dbReference type="Rhea" id="RHEA-COMP:11964"/>
        <dbReference type="Rhea" id="RHEA-COMP:11965"/>
        <dbReference type="ChEBI" id="CHEBI:15377"/>
        <dbReference type="ChEBI" id="CHEBI:15378"/>
        <dbReference type="ChEBI" id="CHEBI:15379"/>
        <dbReference type="ChEBI" id="CHEBI:57618"/>
        <dbReference type="ChEBI" id="CHEBI:58210"/>
        <dbReference type="ChEBI" id="CHEBI:192816"/>
        <dbReference type="ChEBI" id="CHEBI:192817"/>
    </reaction>
    <physiologicalReaction direction="left-to-right" evidence="11">
        <dbReference type="Rhea" id="RHEA:73440"/>
    </physiologicalReaction>
</comment>
<dbReference type="PANTHER" id="PTHR47947">
    <property type="entry name" value="CYTOCHROME P450 82C3-RELATED"/>
    <property type="match status" value="1"/>
</dbReference>
<keyword evidence="16" id="KW-0472">Membrane</keyword>
<keyword evidence="16" id="KW-0812">Transmembrane</keyword>
<keyword evidence="5 15" id="KW-0560">Oxidoreductase</keyword>
<dbReference type="InterPro" id="IPR017972">
    <property type="entry name" value="Cyt_P450_CS"/>
</dbReference>
<evidence type="ECO:0000256" key="12">
    <source>
        <dbReference type="ARBA" id="ARBA00052216"/>
    </source>
</evidence>
<comment type="pathway">
    <text evidence="8">Flavonoid metabolism.</text>
</comment>
<dbReference type="Pfam" id="PF00067">
    <property type="entry name" value="p450"/>
    <property type="match status" value="1"/>
</dbReference>
<dbReference type="PROSITE" id="PS00086">
    <property type="entry name" value="CYTOCHROME_P450"/>
    <property type="match status" value="1"/>
</dbReference>
<dbReference type="InterPro" id="IPR001128">
    <property type="entry name" value="Cyt_P450"/>
</dbReference>
<keyword evidence="18" id="KW-1185">Reference proteome</keyword>
<keyword evidence="3 14" id="KW-0349">Heme</keyword>
<name>A0A830CEC5_9LAMI</name>
<evidence type="ECO:0000256" key="14">
    <source>
        <dbReference type="PIRSR" id="PIRSR602401-1"/>
    </source>
</evidence>
<comment type="caution">
    <text evidence="17">The sequence shown here is derived from an EMBL/GenBank/DDBJ whole genome shotgun (WGS) entry which is preliminary data.</text>
</comment>
<feature type="transmembrane region" description="Helical" evidence="16">
    <location>
        <begin position="6"/>
        <end position="23"/>
    </location>
</feature>
<evidence type="ECO:0000256" key="4">
    <source>
        <dbReference type="ARBA" id="ARBA00022723"/>
    </source>
</evidence>
<evidence type="ECO:0000256" key="9">
    <source>
        <dbReference type="ARBA" id="ARBA00050930"/>
    </source>
</evidence>
<dbReference type="Gene3D" id="1.10.630.10">
    <property type="entry name" value="Cytochrome P450"/>
    <property type="match status" value="1"/>
</dbReference>
<evidence type="ECO:0000256" key="1">
    <source>
        <dbReference type="ARBA" id="ARBA00001971"/>
    </source>
</evidence>
<feature type="binding site" description="axial binding residue" evidence="14">
    <location>
        <position position="432"/>
    </location>
    <ligand>
        <name>heme</name>
        <dbReference type="ChEBI" id="CHEBI:30413"/>
    </ligand>
    <ligandPart>
        <name>Fe</name>
        <dbReference type="ChEBI" id="CHEBI:18248"/>
    </ligandPart>
</feature>